<proteinExistence type="inferred from homology"/>
<keyword evidence="8 12" id="KW-0812">Transmembrane</keyword>
<feature type="transmembrane region" description="Helical" evidence="12">
    <location>
        <begin position="20"/>
        <end position="38"/>
    </location>
</feature>
<dbReference type="AlphaFoldDB" id="A0A366CZX4"/>
<evidence type="ECO:0000256" key="7">
    <source>
        <dbReference type="ARBA" id="ARBA00022519"/>
    </source>
</evidence>
<dbReference type="EMBL" id="QNRF01000004">
    <property type="protein sequence ID" value="RBO83256.1"/>
    <property type="molecule type" value="Genomic_DNA"/>
</dbReference>
<evidence type="ECO:0000256" key="4">
    <source>
        <dbReference type="ARBA" id="ARBA00016461"/>
    </source>
</evidence>
<dbReference type="GO" id="GO:0017004">
    <property type="term" value="P:cytochrome complex assembly"/>
    <property type="evidence" value="ECO:0007669"/>
    <property type="project" value="UniProtKB-KW"/>
</dbReference>
<dbReference type="OrthoDB" id="9815607at2"/>
<evidence type="ECO:0000256" key="8">
    <source>
        <dbReference type="ARBA" id="ARBA00022692"/>
    </source>
</evidence>
<evidence type="ECO:0000313" key="14">
    <source>
        <dbReference type="Proteomes" id="UP000252086"/>
    </source>
</evidence>
<evidence type="ECO:0000256" key="5">
    <source>
        <dbReference type="ARBA" id="ARBA00022448"/>
    </source>
</evidence>
<sequence>MAFDSFADFFAMGKHGLYVWSAYGISGSMLVAFIFLSLRERRKVRRQLHKRFLREP</sequence>
<keyword evidence="7 12" id="KW-0997">Cell inner membrane</keyword>
<comment type="similarity">
    <text evidence="3 12">Belongs to the CcmD/CycX/HelD family.</text>
</comment>
<keyword evidence="9 12" id="KW-0201">Cytochrome c-type biogenesis</keyword>
<dbReference type="InterPro" id="IPR007078">
    <property type="entry name" value="Haem_export_protD_CcmD"/>
</dbReference>
<keyword evidence="5 12" id="KW-0813">Transport</keyword>
<accession>A0A366CZX4</accession>
<evidence type="ECO:0000256" key="2">
    <source>
        <dbReference type="ARBA" id="ARBA00004377"/>
    </source>
</evidence>
<comment type="subcellular location">
    <subcellularLocation>
        <location evidence="2 12">Cell inner membrane</location>
        <topology evidence="2 12">Single-pass membrane protein</topology>
    </subcellularLocation>
</comment>
<evidence type="ECO:0000313" key="13">
    <source>
        <dbReference type="EMBL" id="RBO83256.1"/>
    </source>
</evidence>
<keyword evidence="10 12" id="KW-1133">Transmembrane helix</keyword>
<gene>
    <name evidence="13" type="ORF">DFP76_10471</name>
</gene>
<comment type="caution">
    <text evidence="13">The sequence shown here is derived from an EMBL/GenBank/DDBJ whole genome shotgun (WGS) entry which is preliminary data.</text>
</comment>
<evidence type="ECO:0000256" key="6">
    <source>
        <dbReference type="ARBA" id="ARBA00022475"/>
    </source>
</evidence>
<evidence type="ECO:0000256" key="10">
    <source>
        <dbReference type="ARBA" id="ARBA00022989"/>
    </source>
</evidence>
<name>A0A366CZX4_9GAMM</name>
<comment type="function">
    <text evidence="1 12">Required for the export of heme to the periplasm for the biogenesis of c-type cytochromes.</text>
</comment>
<dbReference type="PANTHER" id="PTHR37531">
    <property type="entry name" value="HEME EXPORTER PROTEIN D"/>
    <property type="match status" value="1"/>
</dbReference>
<reference evidence="13 14" key="1">
    <citation type="submission" date="2018-06" db="EMBL/GenBank/DDBJ databases">
        <title>Genomic Encyclopedia of Type Strains, Phase III (KMG-III): the genomes of soil and plant-associated and newly described type strains.</title>
        <authorList>
            <person name="Whitman W."/>
        </authorList>
    </citation>
    <scope>NUCLEOTIDE SEQUENCE [LARGE SCALE GENOMIC DNA]</scope>
    <source>
        <strain evidence="13 14">CECT 7732</strain>
    </source>
</reference>
<evidence type="ECO:0000256" key="3">
    <source>
        <dbReference type="ARBA" id="ARBA00008741"/>
    </source>
</evidence>
<evidence type="ECO:0000256" key="11">
    <source>
        <dbReference type="ARBA" id="ARBA00023136"/>
    </source>
</evidence>
<dbReference type="GO" id="GO:1903607">
    <property type="term" value="P:cytochrome c biosynthetic process"/>
    <property type="evidence" value="ECO:0007669"/>
    <property type="project" value="TreeGrafter"/>
</dbReference>
<protein>
    <recommendedName>
        <fullName evidence="4 12">Heme exporter protein D</fullName>
    </recommendedName>
</protein>
<dbReference type="Proteomes" id="UP000252086">
    <property type="component" value="Unassembled WGS sequence"/>
</dbReference>
<dbReference type="InterPro" id="IPR052075">
    <property type="entry name" value="Heme_exporter_D"/>
</dbReference>
<dbReference type="GO" id="GO:0005886">
    <property type="term" value="C:plasma membrane"/>
    <property type="evidence" value="ECO:0007669"/>
    <property type="project" value="UniProtKB-SubCell"/>
</dbReference>
<evidence type="ECO:0000256" key="12">
    <source>
        <dbReference type="RuleBase" id="RU363101"/>
    </source>
</evidence>
<keyword evidence="6 12" id="KW-1003">Cell membrane</keyword>
<evidence type="ECO:0000256" key="1">
    <source>
        <dbReference type="ARBA" id="ARBA00002442"/>
    </source>
</evidence>
<dbReference type="PANTHER" id="PTHR37531:SF1">
    <property type="entry name" value="HEME EXPORTER PROTEIN D"/>
    <property type="match status" value="1"/>
</dbReference>
<dbReference type="GO" id="GO:0015886">
    <property type="term" value="P:heme transport"/>
    <property type="evidence" value="ECO:0007669"/>
    <property type="project" value="InterPro"/>
</dbReference>
<dbReference type="Pfam" id="PF04995">
    <property type="entry name" value="CcmD"/>
    <property type="match status" value="1"/>
</dbReference>
<keyword evidence="11 12" id="KW-0472">Membrane</keyword>
<keyword evidence="14" id="KW-1185">Reference proteome</keyword>
<dbReference type="NCBIfam" id="TIGR03141">
    <property type="entry name" value="cytochro_ccmD"/>
    <property type="match status" value="1"/>
</dbReference>
<evidence type="ECO:0000256" key="9">
    <source>
        <dbReference type="ARBA" id="ARBA00022748"/>
    </source>
</evidence>
<organism evidence="13 14">
    <name type="scientific">Marinomonas aquiplantarum</name>
    <dbReference type="NCBI Taxonomy" id="491951"/>
    <lineage>
        <taxon>Bacteria</taxon>
        <taxon>Pseudomonadati</taxon>
        <taxon>Pseudomonadota</taxon>
        <taxon>Gammaproteobacteria</taxon>
        <taxon>Oceanospirillales</taxon>
        <taxon>Oceanospirillaceae</taxon>
        <taxon>Marinomonas</taxon>
    </lineage>
</organism>